<dbReference type="AlphaFoldDB" id="A0A6N2X5S3"/>
<organism evidence="1">
    <name type="scientific">Bacteroides faecis</name>
    <dbReference type="NCBI Taxonomy" id="674529"/>
    <lineage>
        <taxon>Bacteria</taxon>
        <taxon>Pseudomonadati</taxon>
        <taxon>Bacteroidota</taxon>
        <taxon>Bacteroidia</taxon>
        <taxon>Bacteroidales</taxon>
        <taxon>Bacteroidaceae</taxon>
        <taxon>Bacteroides</taxon>
    </lineage>
</organism>
<protein>
    <submittedName>
        <fullName evidence="1">Uncharacterized protein</fullName>
    </submittedName>
</protein>
<reference evidence="1" key="1">
    <citation type="submission" date="2019-11" db="EMBL/GenBank/DDBJ databases">
        <authorList>
            <person name="Feng L."/>
        </authorList>
    </citation>
    <scope>NUCLEOTIDE SEQUENCE</scope>
    <source>
        <strain evidence="1">BfaecisLFYP10</strain>
    </source>
</reference>
<accession>A0A6N2X5S3</accession>
<name>A0A6N2X5S3_9BACE</name>
<gene>
    <name evidence="1" type="ORF">BFLFYP10_03896</name>
</gene>
<proteinExistence type="predicted"/>
<evidence type="ECO:0000313" key="1">
    <source>
        <dbReference type="EMBL" id="VYT49541.1"/>
    </source>
</evidence>
<sequence length="34" mass="3883">MKCYRDSAVLLGADQIEKVKITAQPEKVVMRLTF</sequence>
<dbReference type="EMBL" id="CACRSZ010000085">
    <property type="protein sequence ID" value="VYT49541.1"/>
    <property type="molecule type" value="Genomic_DNA"/>
</dbReference>